<comment type="caution">
    <text evidence="2">The sequence shown here is derived from an EMBL/GenBank/DDBJ whole genome shotgun (WGS) entry which is preliminary data.</text>
</comment>
<accession>A0A6G0SVZ9</accession>
<sequence length="1034" mass="118200">MGRKPKVSFSIIDKEIIKYKNEIIDENSQKIVGINANVWIKISSNVSVDLVDKVTPASVRMHVARNNGKLLQTLGLVPLTKPCSENRQIDESKTKITNFNDNESDESDESITCLEKENLKFDITFSVEEWEAIQPREKLYQEKRGLKTYKIMTPYKWSNVVQDHFFLHTKLPCNCGSIFKGTVETIPASVIRIKTSKKGKQNNDIKVNIKIKPQKVIMKCSFKGNFRVKHFHKRRLIGTQRDKALNAMLKSGVEPSVFVRNEARELMKEGDALPTQIPNIGTLRVAKYRALVATQIHSDPLTVLSKMKYLTEQIPTISFDATYGCVRKITRGINKRSGPIFLYEGVMNIDNNNFTVMSMLSEQHDTISIRTWLKRWIRCGVKAPRVVICDQSLALMSALVQAFIEYQSLEKYLEVCSTVVVLKKDVDLPTCYVRNDVNHFIHLVSMDLLVLSTSIDEAEHILEAIFIIILSKYDGEVFPFDRDHTECNEFRRTPCAEQKMYLAKLISCNKNQLDILEQSNTELQNPELDIHLVDNELYTPMANFKHWAQQIADKAREKVENVIGVVDNAQYLPTLEPCIVKAMKLFPCWSGIMREKFGFGSETAFRSRIECNFNHIKNQIFKNENLPLRIDTFLEKLISYYRGDHLLVQAENIECQKRPSSECIPMDKTNVCETFIDELEETNGRLILEDENYEKDKHSDEDKSSEEVDMREDNDELEETNDKSSEGVDKREDNTQSAEDKLNGKYILRKVNDEIIQIVKRAKHNKTISNQVHCEACINEDYSTRLYKCICCKKSDHMLFGCLSSIPGTKEGFVCEGWNKKGQATKKLRSAHSYISPQSGFELIDFNRKAFIKPIFFLKNRNSMMRSIYVPNFGKMILNNTCSVDSILSILASSAADSLEFRNYVQSVPSTNLTATIVKKMSCENKVECLIGGLKTINITATVASIVDKIMADMPSFITTRLEASTSTGNIEHVQMDFIKQNFARSNLIKLDDIEKLLKVNNEMYHLRGVINFFGGERSGLRSSIGHYTASILR</sequence>
<proteinExistence type="predicted"/>
<protein>
    <submittedName>
        <fullName evidence="2">Uncharacterized protein</fullName>
    </submittedName>
</protein>
<reference evidence="2 3" key="1">
    <citation type="submission" date="2019-08" db="EMBL/GenBank/DDBJ databases">
        <title>The genome of the soybean aphid Biotype 1, its phylome, world population structure and adaptation to the North American continent.</title>
        <authorList>
            <person name="Giordano R."/>
            <person name="Donthu R.K."/>
            <person name="Hernandez A.G."/>
            <person name="Wright C.L."/>
            <person name="Zimin A.V."/>
        </authorList>
    </citation>
    <scope>NUCLEOTIDE SEQUENCE [LARGE SCALE GENOMIC DNA]</scope>
    <source>
        <tissue evidence="2">Whole aphids</tissue>
    </source>
</reference>
<name>A0A6G0SVZ9_APHGL</name>
<feature type="compositionally biased region" description="Basic and acidic residues" evidence="1">
    <location>
        <begin position="694"/>
        <end position="708"/>
    </location>
</feature>
<organism evidence="2 3">
    <name type="scientific">Aphis glycines</name>
    <name type="common">Soybean aphid</name>
    <dbReference type="NCBI Taxonomy" id="307491"/>
    <lineage>
        <taxon>Eukaryota</taxon>
        <taxon>Metazoa</taxon>
        <taxon>Ecdysozoa</taxon>
        <taxon>Arthropoda</taxon>
        <taxon>Hexapoda</taxon>
        <taxon>Insecta</taxon>
        <taxon>Pterygota</taxon>
        <taxon>Neoptera</taxon>
        <taxon>Paraneoptera</taxon>
        <taxon>Hemiptera</taxon>
        <taxon>Sternorrhyncha</taxon>
        <taxon>Aphidomorpha</taxon>
        <taxon>Aphidoidea</taxon>
        <taxon>Aphididae</taxon>
        <taxon>Aphidini</taxon>
        <taxon>Aphis</taxon>
        <taxon>Aphis</taxon>
    </lineage>
</organism>
<dbReference type="OrthoDB" id="7700560at2759"/>
<dbReference type="AlphaFoldDB" id="A0A6G0SVZ9"/>
<evidence type="ECO:0000313" key="2">
    <source>
        <dbReference type="EMBL" id="KAE9522134.1"/>
    </source>
</evidence>
<feature type="compositionally biased region" description="Basic and acidic residues" evidence="1">
    <location>
        <begin position="720"/>
        <end position="737"/>
    </location>
</feature>
<gene>
    <name evidence="2" type="ORF">AGLY_017478</name>
</gene>
<dbReference type="EMBL" id="VYZN01001599">
    <property type="protein sequence ID" value="KAE9522134.1"/>
    <property type="molecule type" value="Genomic_DNA"/>
</dbReference>
<feature type="compositionally biased region" description="Acidic residues" evidence="1">
    <location>
        <begin position="709"/>
        <end position="719"/>
    </location>
</feature>
<feature type="region of interest" description="Disordered" evidence="1">
    <location>
        <begin position="687"/>
        <end position="737"/>
    </location>
</feature>
<evidence type="ECO:0000256" key="1">
    <source>
        <dbReference type="SAM" id="MobiDB-lite"/>
    </source>
</evidence>
<evidence type="ECO:0000313" key="3">
    <source>
        <dbReference type="Proteomes" id="UP000475862"/>
    </source>
</evidence>
<keyword evidence="3" id="KW-1185">Reference proteome</keyword>
<dbReference type="Proteomes" id="UP000475862">
    <property type="component" value="Unassembled WGS sequence"/>
</dbReference>